<organism evidence="6 7">
    <name type="scientific">Candidatus Nealsonbacteria bacterium CG_4_10_14_0_8_um_filter_37_14</name>
    <dbReference type="NCBI Taxonomy" id="1974684"/>
    <lineage>
        <taxon>Bacteria</taxon>
        <taxon>Candidatus Nealsoniibacteriota</taxon>
    </lineage>
</organism>
<evidence type="ECO:0000256" key="3">
    <source>
        <dbReference type="ARBA" id="ARBA00023274"/>
    </source>
</evidence>
<dbReference type="SUPFAM" id="SSF160369">
    <property type="entry name" value="Ribosomal protein L10-like"/>
    <property type="match status" value="1"/>
</dbReference>
<dbReference type="NCBIfam" id="NF000955">
    <property type="entry name" value="PRK00099.1-1"/>
    <property type="match status" value="1"/>
</dbReference>
<evidence type="ECO:0000256" key="4">
    <source>
        <dbReference type="ARBA" id="ARBA00035202"/>
    </source>
</evidence>
<dbReference type="Proteomes" id="UP000230767">
    <property type="component" value="Unassembled WGS sequence"/>
</dbReference>
<comment type="similarity">
    <text evidence="1 5">Belongs to the universal ribosomal protein uL10 family.</text>
</comment>
<keyword evidence="5" id="KW-0694">RNA-binding</keyword>
<reference evidence="7" key="1">
    <citation type="submission" date="2017-09" db="EMBL/GenBank/DDBJ databases">
        <title>Depth-based differentiation of microbial function through sediment-hosted aquifers and enrichment of novel symbionts in the deep terrestrial subsurface.</title>
        <authorList>
            <person name="Probst A.J."/>
            <person name="Ladd B."/>
            <person name="Jarett J.K."/>
            <person name="Geller-Mcgrath D.E."/>
            <person name="Sieber C.M.K."/>
            <person name="Emerson J.B."/>
            <person name="Anantharaman K."/>
            <person name="Thomas B.C."/>
            <person name="Malmstrom R."/>
            <person name="Stieglmeier M."/>
            <person name="Klingl A."/>
            <person name="Woyke T."/>
            <person name="Ryan C.M."/>
            <person name="Banfield J.F."/>
        </authorList>
    </citation>
    <scope>NUCLEOTIDE SEQUENCE [LARGE SCALE GENOMIC DNA]</scope>
</reference>
<dbReference type="InterPro" id="IPR022973">
    <property type="entry name" value="Ribosomal_uL10_bac"/>
</dbReference>
<evidence type="ECO:0000313" key="6">
    <source>
        <dbReference type="EMBL" id="PIY89232.1"/>
    </source>
</evidence>
<dbReference type="InterPro" id="IPR043141">
    <property type="entry name" value="Ribosomal_uL10-like_sf"/>
</dbReference>
<comment type="function">
    <text evidence="5">Forms part of the ribosomal stalk, playing a central role in the interaction of the ribosome with GTP-bound translation factors.</text>
</comment>
<dbReference type="EMBL" id="PFLW01000040">
    <property type="protein sequence ID" value="PIY89232.1"/>
    <property type="molecule type" value="Genomic_DNA"/>
</dbReference>
<dbReference type="GO" id="GO:1990904">
    <property type="term" value="C:ribonucleoprotein complex"/>
    <property type="evidence" value="ECO:0007669"/>
    <property type="project" value="UniProtKB-KW"/>
</dbReference>
<comment type="caution">
    <text evidence="6">The sequence shown here is derived from an EMBL/GenBank/DDBJ whole genome shotgun (WGS) entry which is preliminary data.</text>
</comment>
<dbReference type="PANTHER" id="PTHR11560">
    <property type="entry name" value="39S RIBOSOMAL PROTEIN L10, MITOCHONDRIAL"/>
    <property type="match status" value="1"/>
</dbReference>
<protein>
    <recommendedName>
        <fullName evidence="4 5">Large ribosomal subunit protein uL10</fullName>
    </recommendedName>
</protein>
<keyword evidence="2 5" id="KW-0689">Ribosomal protein</keyword>
<name>A0A2M7R7S7_9BACT</name>
<keyword evidence="5" id="KW-0699">rRNA-binding</keyword>
<evidence type="ECO:0000256" key="5">
    <source>
        <dbReference type="HAMAP-Rule" id="MF_00362"/>
    </source>
</evidence>
<evidence type="ECO:0000256" key="2">
    <source>
        <dbReference type="ARBA" id="ARBA00022980"/>
    </source>
</evidence>
<dbReference type="Pfam" id="PF00466">
    <property type="entry name" value="Ribosomal_L10"/>
    <property type="match status" value="1"/>
</dbReference>
<evidence type="ECO:0000313" key="7">
    <source>
        <dbReference type="Proteomes" id="UP000230767"/>
    </source>
</evidence>
<dbReference type="HAMAP" id="MF_00362">
    <property type="entry name" value="Ribosomal_uL10"/>
    <property type="match status" value="1"/>
</dbReference>
<dbReference type="Gene3D" id="6.10.250.290">
    <property type="match status" value="1"/>
</dbReference>
<dbReference type="InterPro" id="IPR001790">
    <property type="entry name" value="Ribosomal_uL10"/>
</dbReference>
<dbReference type="InterPro" id="IPR047865">
    <property type="entry name" value="Ribosomal_uL10_bac_type"/>
</dbReference>
<accession>A0A2M7R7S7</accession>
<gene>
    <name evidence="5 6" type="primary">rplJ</name>
    <name evidence="6" type="ORF">COY73_01510</name>
</gene>
<dbReference type="GO" id="GO:0006412">
    <property type="term" value="P:translation"/>
    <property type="evidence" value="ECO:0007669"/>
    <property type="project" value="UniProtKB-UniRule"/>
</dbReference>
<dbReference type="Gene3D" id="3.30.70.1730">
    <property type="match status" value="1"/>
</dbReference>
<dbReference type="GO" id="GO:0070180">
    <property type="term" value="F:large ribosomal subunit rRNA binding"/>
    <property type="evidence" value="ECO:0007669"/>
    <property type="project" value="UniProtKB-UniRule"/>
</dbReference>
<dbReference type="CDD" id="cd05797">
    <property type="entry name" value="Ribosomal_L10"/>
    <property type="match status" value="1"/>
</dbReference>
<comment type="subunit">
    <text evidence="5">Part of the ribosomal stalk of the 50S ribosomal subunit. The N-terminus interacts with L11 and the large rRNA to form the base of the stalk. The C-terminus forms an elongated spine to which L12 dimers bind in a sequential fashion forming a multimeric L10(L12)X complex.</text>
</comment>
<proteinExistence type="inferred from homology"/>
<evidence type="ECO:0000256" key="1">
    <source>
        <dbReference type="ARBA" id="ARBA00008889"/>
    </source>
</evidence>
<sequence length="169" mass="18848">MALTREQKKKIIDELKEKIDKQKAMVFVDFTGTKVKDISRLREEMKKDNCEFKVAKKTLLKIALKDRGVELPQEPEGEIGVGFGFGNQISPFKILNKFSKETGNLKILGGLVEKEFIGEDKAIALAELPSKQELLAKLVGSIKAPISGFINVLQGNLRNFVYVLGAIKK</sequence>
<dbReference type="AlphaFoldDB" id="A0A2M7R7S7"/>
<dbReference type="GO" id="GO:0005840">
    <property type="term" value="C:ribosome"/>
    <property type="evidence" value="ECO:0007669"/>
    <property type="project" value="UniProtKB-KW"/>
</dbReference>
<keyword evidence="3 5" id="KW-0687">Ribonucleoprotein</keyword>